<sequence length="873" mass="97970">MSVKAYELVPLIPKFSSPSGEKHAKIESIECSGKYVFIGTSDGYIVRYTVHETAATNSTGSPFVYQKEGHHYFDAKRPVRVIKAASALEKLLILFDTTLCVLNINTLEPIGSRLKSVQTFCVNENPKISDPFLVQICVSPVSKGQVTIYNVTTEDKLIQAATLNLQEPARALSADCGVICAALRSKYIILNYEQGLVQELFPFDKDGFAPFICRVAKEEFLLSGPDGLGIFVCSAGTSNRPPLQWSFSINALAFHHPYILGISDEFVMVHSIVDQLQKQTIPFQGGQLIGNYDGHIYVCSLNELCALVPVPWEKQVEVLLIDEHVEEALALLEKVGHPGRLMGQVDSLKKRFKQQAAFIYFARSDLENALDLFLDSDVDERELISLFPGLMPASTSFVRAVPSLHNIADVNQLHHGDESKILVAKQFLLHYLQMAHDSKKSSHTFEIDSALLKLYAELVQNKDLEALLESNSFGGDFQGCQAWLKTKNLHHARALLLLQEGKRAEALSLWCQMISGELVDNHFQGVSYFAQVLKKIGNPELLWQYADLVLDSSEEEGVELFIQKASDSTKDDFPTMYLDPSTVANYLQRYPMALILFLDHLINDRGNLEEKFHTQLAVQYTDVISKLKAQDTCSQSEVDELISRLRNFLVKSDRYRAQFLVPKVRGLGLDQDVALLYGKMGDHDRALSIFVKQLKDFKAAEEYCLTHGEKGMNSPNMLFHTLLATYIDSKNSEDQVDEYVLPALELLNKHASRFDPVKAIEMIPSHWSVTVLESFLRGALRSSMTQFRSTKMEKSLAKADSVQKSVALYSLQKQSLKLVESNYCCVCKKPFDGQKFAWYPNDVVTHVECGRLSNVCPLTGHCFSLLNASQSRR</sequence>
<evidence type="ECO:0000256" key="3">
    <source>
        <dbReference type="ARBA" id="ARBA00022448"/>
    </source>
</evidence>
<dbReference type="InterPro" id="IPR036322">
    <property type="entry name" value="WD40_repeat_dom_sf"/>
</dbReference>
<dbReference type="Proteomes" id="UP001075354">
    <property type="component" value="Chromosome 13"/>
</dbReference>
<dbReference type="PROSITE" id="PS50219">
    <property type="entry name" value="CNH"/>
    <property type="match status" value="1"/>
</dbReference>
<dbReference type="GO" id="GO:0006886">
    <property type="term" value="P:intracellular protein transport"/>
    <property type="evidence" value="ECO:0007669"/>
    <property type="project" value="UniProtKB-UniRule"/>
</dbReference>
<dbReference type="GO" id="GO:0034058">
    <property type="term" value="P:endosomal vesicle fusion"/>
    <property type="evidence" value="ECO:0007669"/>
    <property type="project" value="TreeGrafter"/>
</dbReference>
<evidence type="ECO:0000256" key="6">
    <source>
        <dbReference type="ARBA" id="ARBA00023228"/>
    </source>
</evidence>
<dbReference type="InterPro" id="IPR001180">
    <property type="entry name" value="CNH_dom"/>
</dbReference>
<feature type="repeat" description="CHCR" evidence="7">
    <location>
        <begin position="568"/>
        <end position="735"/>
    </location>
</feature>
<dbReference type="SUPFAM" id="SSF50978">
    <property type="entry name" value="WD40 repeat-like"/>
    <property type="match status" value="1"/>
</dbReference>
<dbReference type="PROSITE" id="PS50236">
    <property type="entry name" value="CHCR"/>
    <property type="match status" value="1"/>
</dbReference>
<dbReference type="Pfam" id="PF00780">
    <property type="entry name" value="CNH"/>
    <property type="match status" value="1"/>
</dbReference>
<comment type="caution">
    <text evidence="9">The sequence shown here is derived from an EMBL/GenBank/DDBJ whole genome shotgun (WGS) entry which is preliminary data.</text>
</comment>
<gene>
    <name evidence="9" type="ORF">ONE63_002762</name>
</gene>
<dbReference type="GO" id="GO:0006914">
    <property type="term" value="P:autophagy"/>
    <property type="evidence" value="ECO:0007669"/>
    <property type="project" value="TreeGrafter"/>
</dbReference>
<dbReference type="PANTHER" id="PTHR12894">
    <property type="entry name" value="CNH DOMAIN CONTAINING"/>
    <property type="match status" value="1"/>
</dbReference>
<name>A0AAV7XB66_9NEOP</name>
<dbReference type="GO" id="GO:0016020">
    <property type="term" value="C:membrane"/>
    <property type="evidence" value="ECO:0007669"/>
    <property type="project" value="TreeGrafter"/>
</dbReference>
<keyword evidence="4" id="KW-0963">Cytoplasm</keyword>
<evidence type="ECO:0000256" key="1">
    <source>
        <dbReference type="ARBA" id="ARBA00004371"/>
    </source>
</evidence>
<protein>
    <recommendedName>
        <fullName evidence="8">CNH domain-containing protein</fullName>
    </recommendedName>
</protein>
<proteinExistence type="predicted"/>
<evidence type="ECO:0000256" key="5">
    <source>
        <dbReference type="ARBA" id="ARBA00022927"/>
    </source>
</evidence>
<dbReference type="InterPro" id="IPR019452">
    <property type="entry name" value="VPS39/TGF_beta_rcpt-assoc_1"/>
</dbReference>
<accession>A0AAV7XB66</accession>
<dbReference type="InterPro" id="IPR019453">
    <property type="entry name" value="VPS39/TGFA1_Znf"/>
</dbReference>
<keyword evidence="5" id="KW-0653">Protein transport</keyword>
<keyword evidence="10" id="KW-1185">Reference proteome</keyword>
<evidence type="ECO:0000313" key="10">
    <source>
        <dbReference type="Proteomes" id="UP001075354"/>
    </source>
</evidence>
<dbReference type="Pfam" id="PF10367">
    <property type="entry name" value="zf-Vps39_C"/>
    <property type="match status" value="1"/>
</dbReference>
<dbReference type="InterPro" id="IPR032914">
    <property type="entry name" value="Vam6/VPS39/TRAP1"/>
</dbReference>
<dbReference type="GO" id="GO:0005764">
    <property type="term" value="C:lysosome"/>
    <property type="evidence" value="ECO:0007669"/>
    <property type="project" value="UniProtKB-SubCell"/>
</dbReference>
<dbReference type="AlphaFoldDB" id="A0AAV7XB66"/>
<evidence type="ECO:0000259" key="8">
    <source>
        <dbReference type="PROSITE" id="PS50219"/>
    </source>
</evidence>
<reference evidence="9" key="1">
    <citation type="submission" date="2022-12" db="EMBL/GenBank/DDBJ databases">
        <title>Chromosome-level genome assembly of the bean flower thrips Megalurothrips usitatus.</title>
        <authorList>
            <person name="Ma L."/>
            <person name="Liu Q."/>
            <person name="Li H."/>
            <person name="Cai W."/>
        </authorList>
    </citation>
    <scope>NUCLEOTIDE SEQUENCE</scope>
    <source>
        <strain evidence="9">Cailab_2022a</strain>
    </source>
</reference>
<keyword evidence="6" id="KW-0458">Lysosome</keyword>
<keyword evidence="3" id="KW-0813">Transport</keyword>
<evidence type="ECO:0000256" key="4">
    <source>
        <dbReference type="ARBA" id="ARBA00022490"/>
    </source>
</evidence>
<evidence type="ECO:0000256" key="7">
    <source>
        <dbReference type="PROSITE-ProRule" id="PRU01006"/>
    </source>
</evidence>
<dbReference type="Pfam" id="PF10366">
    <property type="entry name" value="Vps39_1"/>
    <property type="match status" value="1"/>
</dbReference>
<comment type="subcellular location">
    <subcellularLocation>
        <location evidence="2">Cytoplasm</location>
    </subcellularLocation>
    <subcellularLocation>
        <location evidence="1">Lysosome</location>
    </subcellularLocation>
</comment>
<feature type="domain" description="CNH" evidence="8">
    <location>
        <begin position="23"/>
        <end position="296"/>
    </location>
</feature>
<dbReference type="PANTHER" id="PTHR12894:SF27">
    <property type="entry name" value="TRANSFORMING GROWTH FACTOR-BETA RECEPTOR-ASSOCIATED PROTEIN 1"/>
    <property type="match status" value="1"/>
</dbReference>
<organism evidence="9 10">
    <name type="scientific">Megalurothrips usitatus</name>
    <name type="common">bean blossom thrips</name>
    <dbReference type="NCBI Taxonomy" id="439358"/>
    <lineage>
        <taxon>Eukaryota</taxon>
        <taxon>Metazoa</taxon>
        <taxon>Ecdysozoa</taxon>
        <taxon>Arthropoda</taxon>
        <taxon>Hexapoda</taxon>
        <taxon>Insecta</taxon>
        <taxon>Pterygota</taxon>
        <taxon>Neoptera</taxon>
        <taxon>Paraneoptera</taxon>
        <taxon>Thysanoptera</taxon>
        <taxon>Terebrantia</taxon>
        <taxon>Thripoidea</taxon>
        <taxon>Thripidae</taxon>
        <taxon>Megalurothrips</taxon>
    </lineage>
</organism>
<evidence type="ECO:0000313" key="9">
    <source>
        <dbReference type="EMBL" id="KAJ1521054.1"/>
    </source>
</evidence>
<evidence type="ECO:0000256" key="2">
    <source>
        <dbReference type="ARBA" id="ARBA00004496"/>
    </source>
</evidence>
<dbReference type="InterPro" id="IPR000547">
    <property type="entry name" value="Clathrin_H-chain/VPS_repeat"/>
</dbReference>
<dbReference type="EMBL" id="JAPTSV010000013">
    <property type="protein sequence ID" value="KAJ1521054.1"/>
    <property type="molecule type" value="Genomic_DNA"/>
</dbReference>